<protein>
    <submittedName>
        <fullName evidence="2">Uncharacterized protein</fullName>
    </submittedName>
</protein>
<evidence type="ECO:0000313" key="2">
    <source>
        <dbReference type="EMBL" id="KDQ57369.1"/>
    </source>
</evidence>
<gene>
    <name evidence="2" type="ORF">JAAARDRAFT_115178</name>
</gene>
<dbReference type="AlphaFoldDB" id="A0A067PRH3"/>
<organism evidence="2 3">
    <name type="scientific">Jaapia argillacea MUCL 33604</name>
    <dbReference type="NCBI Taxonomy" id="933084"/>
    <lineage>
        <taxon>Eukaryota</taxon>
        <taxon>Fungi</taxon>
        <taxon>Dikarya</taxon>
        <taxon>Basidiomycota</taxon>
        <taxon>Agaricomycotina</taxon>
        <taxon>Agaricomycetes</taxon>
        <taxon>Agaricomycetidae</taxon>
        <taxon>Jaapiales</taxon>
        <taxon>Jaapiaceae</taxon>
        <taxon>Jaapia</taxon>
    </lineage>
</organism>
<feature type="compositionally biased region" description="Polar residues" evidence="1">
    <location>
        <begin position="124"/>
        <end position="133"/>
    </location>
</feature>
<dbReference type="EMBL" id="KL197720">
    <property type="protein sequence ID" value="KDQ57369.1"/>
    <property type="molecule type" value="Genomic_DNA"/>
</dbReference>
<dbReference type="Proteomes" id="UP000027265">
    <property type="component" value="Unassembled WGS sequence"/>
</dbReference>
<evidence type="ECO:0000313" key="3">
    <source>
        <dbReference type="Proteomes" id="UP000027265"/>
    </source>
</evidence>
<name>A0A067PRH3_9AGAM</name>
<evidence type="ECO:0000256" key="1">
    <source>
        <dbReference type="SAM" id="MobiDB-lite"/>
    </source>
</evidence>
<feature type="compositionally biased region" description="Polar residues" evidence="1">
    <location>
        <begin position="87"/>
        <end position="97"/>
    </location>
</feature>
<dbReference type="InParanoid" id="A0A067PRH3"/>
<feature type="region of interest" description="Disordered" evidence="1">
    <location>
        <begin position="1"/>
        <end position="155"/>
    </location>
</feature>
<keyword evidence="3" id="KW-1185">Reference proteome</keyword>
<dbReference type="HOGENOM" id="CLU_1699700_0_0_1"/>
<reference evidence="3" key="1">
    <citation type="journal article" date="2014" name="Proc. Natl. Acad. Sci. U.S.A.">
        <title>Extensive sampling of basidiomycete genomes demonstrates inadequacy of the white-rot/brown-rot paradigm for wood decay fungi.</title>
        <authorList>
            <person name="Riley R."/>
            <person name="Salamov A.A."/>
            <person name="Brown D.W."/>
            <person name="Nagy L.G."/>
            <person name="Floudas D."/>
            <person name="Held B.W."/>
            <person name="Levasseur A."/>
            <person name="Lombard V."/>
            <person name="Morin E."/>
            <person name="Otillar R."/>
            <person name="Lindquist E.A."/>
            <person name="Sun H."/>
            <person name="LaButti K.M."/>
            <person name="Schmutz J."/>
            <person name="Jabbour D."/>
            <person name="Luo H."/>
            <person name="Baker S.E."/>
            <person name="Pisabarro A.G."/>
            <person name="Walton J.D."/>
            <person name="Blanchette R.A."/>
            <person name="Henrissat B."/>
            <person name="Martin F."/>
            <person name="Cullen D."/>
            <person name="Hibbett D.S."/>
            <person name="Grigoriev I.V."/>
        </authorList>
    </citation>
    <scope>NUCLEOTIDE SEQUENCE [LARGE SCALE GENOMIC DNA]</scope>
    <source>
        <strain evidence="3">MUCL 33604</strain>
    </source>
</reference>
<feature type="non-terminal residue" evidence="2">
    <location>
        <position position="155"/>
    </location>
</feature>
<sequence length="155" mass="16443">QPNQPTLAPPRPTSQPQTQQPPPKIPAQLQPNTPPRAQQQQQSYSPPSIPAQLQPHTPPKTPPKSNTPLPRPTASTQGAHLAPPNGRYSSHPPSRGSSPAPPIREESVPKPIGPVPSILRPGNPKSSTGTMVTSRPVPPEDPIHARYPSPTSPPP</sequence>
<accession>A0A067PRH3</accession>
<feature type="compositionally biased region" description="Low complexity" evidence="1">
    <location>
        <begin position="26"/>
        <end position="46"/>
    </location>
</feature>
<proteinExistence type="predicted"/>
<feature type="non-terminal residue" evidence="2">
    <location>
        <position position="1"/>
    </location>
</feature>
<feature type="compositionally biased region" description="Pro residues" evidence="1">
    <location>
        <begin position="7"/>
        <end position="25"/>
    </location>
</feature>